<feature type="region of interest" description="Disordered" evidence="2">
    <location>
        <begin position="16"/>
        <end position="45"/>
    </location>
</feature>
<evidence type="ECO:0000313" key="4">
    <source>
        <dbReference type="Proteomes" id="UP000308730"/>
    </source>
</evidence>
<dbReference type="InterPro" id="IPR027267">
    <property type="entry name" value="AH/BAR_dom_sf"/>
</dbReference>
<accession>A0A4S4MWU0</accession>
<evidence type="ECO:0008006" key="5">
    <source>
        <dbReference type="Google" id="ProtNLM"/>
    </source>
</evidence>
<dbReference type="PANTHER" id="PTHR31962">
    <property type="entry name" value="SPHINGOLIPID LONG CHAIN BASE-RESPONSIVE PROTEIN PIL1"/>
    <property type="match status" value="1"/>
</dbReference>
<feature type="compositionally biased region" description="Low complexity" evidence="2">
    <location>
        <begin position="333"/>
        <end position="365"/>
    </location>
</feature>
<sequence>MSSFFTSLADKAQSALKDTPIGNHIPGTSGKSSANANADSSTGSRTLDHLTHQLRTFQQQYSSSTPPLQKLITTGKGVAIDFDNVARGTQAHGKELYLWGQSEAEDLKDVSDRLGWLNYVQGTLSQSLATKLDAARGPYKDLRVADAKLAPHRAQLTALEGQIRKLDSEGRRGNEKRIAEIEAQITKLESESVDENAELEILKRKAIKEGERLKWEAYREYAEKLLLITQAATAILPVIPSVPPTKLEPYAGATTTTNVRAALQKALDAYTPGSDNLVLPEASPADLQRHDTRSFGQTHAKELDNIGSTDPAQPTVPLSPPPTTTSFPPPPHHSSQSSVSSVQTQTAPVPIGRPSSGSATSPPAGQQTMPLNPSALNQAPAPIPVSPDDSKVTSPIVAPDPEEPKVGVTSALPTVAETGVPQSSGPGGPGPASGSLLSIKSDHDAQKAGDLPGYGGSSAAPPPEKAPAQWEKYESAEEEKKRLQREERERVLQGQSGQSAQGGPPPGGEGEGEGPPAYNEF</sequence>
<dbReference type="InterPro" id="IPR028245">
    <property type="entry name" value="PIL1/LSP1"/>
</dbReference>
<organism evidence="3 4">
    <name type="scientific">Antrodiella citrinella</name>
    <dbReference type="NCBI Taxonomy" id="2447956"/>
    <lineage>
        <taxon>Eukaryota</taxon>
        <taxon>Fungi</taxon>
        <taxon>Dikarya</taxon>
        <taxon>Basidiomycota</taxon>
        <taxon>Agaricomycotina</taxon>
        <taxon>Agaricomycetes</taxon>
        <taxon>Polyporales</taxon>
        <taxon>Steccherinaceae</taxon>
        <taxon>Antrodiella</taxon>
    </lineage>
</organism>
<dbReference type="GO" id="GO:0036286">
    <property type="term" value="C:eisosome filament"/>
    <property type="evidence" value="ECO:0007669"/>
    <property type="project" value="TreeGrafter"/>
</dbReference>
<dbReference type="GO" id="GO:0070941">
    <property type="term" value="P:eisosome assembly"/>
    <property type="evidence" value="ECO:0007669"/>
    <property type="project" value="TreeGrafter"/>
</dbReference>
<dbReference type="AlphaFoldDB" id="A0A4S4MWU0"/>
<dbReference type="OrthoDB" id="5599269at2759"/>
<keyword evidence="1" id="KW-0175">Coiled coil</keyword>
<feature type="compositionally biased region" description="Basic and acidic residues" evidence="2">
    <location>
        <begin position="471"/>
        <end position="491"/>
    </location>
</feature>
<dbReference type="Pfam" id="PF13805">
    <property type="entry name" value="Pil1"/>
    <property type="match status" value="1"/>
</dbReference>
<dbReference type="PANTHER" id="PTHR31962:SF1">
    <property type="entry name" value="SPHINGOLIPID LONG CHAIN BASE-RESPONSIVE PROTEIN PIL1"/>
    <property type="match status" value="1"/>
</dbReference>
<protein>
    <recommendedName>
        <fullName evidence="5">Sphingolipid long chain base-responsive protein LSP1</fullName>
    </recommendedName>
</protein>
<evidence type="ECO:0000313" key="3">
    <source>
        <dbReference type="EMBL" id="THH30057.1"/>
    </source>
</evidence>
<dbReference type="EMBL" id="SGPM01000095">
    <property type="protein sequence ID" value="THH30057.1"/>
    <property type="molecule type" value="Genomic_DNA"/>
</dbReference>
<evidence type="ECO:0000256" key="2">
    <source>
        <dbReference type="SAM" id="MobiDB-lite"/>
    </source>
</evidence>
<dbReference type="Proteomes" id="UP000308730">
    <property type="component" value="Unassembled WGS sequence"/>
</dbReference>
<feature type="compositionally biased region" description="Polar residues" evidence="2">
    <location>
        <begin position="29"/>
        <end position="45"/>
    </location>
</feature>
<feature type="compositionally biased region" description="Pro residues" evidence="2">
    <location>
        <begin position="317"/>
        <end position="332"/>
    </location>
</feature>
<keyword evidence="4" id="KW-1185">Reference proteome</keyword>
<comment type="caution">
    <text evidence="3">The sequence shown here is derived from an EMBL/GenBank/DDBJ whole genome shotgun (WGS) entry which is preliminary data.</text>
</comment>
<feature type="compositionally biased region" description="Polar residues" evidence="2">
    <location>
        <begin position="366"/>
        <end position="377"/>
    </location>
</feature>
<dbReference type="GO" id="GO:0006897">
    <property type="term" value="P:endocytosis"/>
    <property type="evidence" value="ECO:0007669"/>
    <property type="project" value="TreeGrafter"/>
</dbReference>
<evidence type="ECO:0000256" key="1">
    <source>
        <dbReference type="SAM" id="Coils"/>
    </source>
</evidence>
<name>A0A4S4MWU0_9APHY</name>
<reference evidence="3 4" key="1">
    <citation type="submission" date="2019-02" db="EMBL/GenBank/DDBJ databases">
        <title>Genome sequencing of the rare red list fungi Antrodiella citrinella (Flaviporus citrinellus).</title>
        <authorList>
            <person name="Buettner E."/>
            <person name="Kellner H."/>
        </authorList>
    </citation>
    <scope>NUCLEOTIDE SEQUENCE [LARGE SCALE GENOMIC DNA]</scope>
    <source>
        <strain evidence="3 4">DSM 108506</strain>
    </source>
</reference>
<dbReference type="Gene3D" id="1.20.1270.60">
    <property type="entry name" value="Arfaptin homology (AH) domain/BAR domain"/>
    <property type="match status" value="1"/>
</dbReference>
<dbReference type="GO" id="GO:0008289">
    <property type="term" value="F:lipid binding"/>
    <property type="evidence" value="ECO:0007669"/>
    <property type="project" value="TreeGrafter"/>
</dbReference>
<dbReference type="GO" id="GO:0005886">
    <property type="term" value="C:plasma membrane"/>
    <property type="evidence" value="ECO:0007669"/>
    <property type="project" value="TreeGrafter"/>
</dbReference>
<gene>
    <name evidence="3" type="ORF">EUX98_g4111</name>
</gene>
<proteinExistence type="predicted"/>
<feature type="compositionally biased region" description="Low complexity" evidence="2">
    <location>
        <begin position="492"/>
        <end position="502"/>
    </location>
</feature>
<feature type="region of interest" description="Disordered" evidence="2">
    <location>
        <begin position="303"/>
        <end position="521"/>
    </location>
</feature>
<feature type="coiled-coil region" evidence="1">
    <location>
        <begin position="171"/>
        <end position="205"/>
    </location>
</feature>